<keyword evidence="4 5" id="KW-0472">Membrane</keyword>
<gene>
    <name evidence="8" type="ORF">AMTR_s00083p00051470</name>
</gene>
<evidence type="ECO:0000256" key="6">
    <source>
        <dbReference type="SAM" id="Phobius"/>
    </source>
</evidence>
<dbReference type="PANTHER" id="PTHR31898:SF1">
    <property type="entry name" value="TLC DOMAIN-CONTAINING PROTEIN 5"/>
    <property type="match status" value="1"/>
</dbReference>
<dbReference type="AlphaFoldDB" id="W1P3K8"/>
<dbReference type="HOGENOM" id="CLU_083447_1_0_1"/>
<evidence type="ECO:0000313" key="8">
    <source>
        <dbReference type="EMBL" id="ERN02513.1"/>
    </source>
</evidence>
<feature type="transmembrane region" description="Helical" evidence="6">
    <location>
        <begin position="38"/>
        <end position="56"/>
    </location>
</feature>
<reference evidence="9" key="1">
    <citation type="journal article" date="2013" name="Science">
        <title>The Amborella genome and the evolution of flowering plants.</title>
        <authorList>
            <consortium name="Amborella Genome Project"/>
        </authorList>
    </citation>
    <scope>NUCLEOTIDE SEQUENCE [LARGE SCALE GENOMIC DNA]</scope>
</reference>
<feature type="transmembrane region" description="Helical" evidence="6">
    <location>
        <begin position="76"/>
        <end position="94"/>
    </location>
</feature>
<evidence type="ECO:0000256" key="3">
    <source>
        <dbReference type="ARBA" id="ARBA00022989"/>
    </source>
</evidence>
<evidence type="ECO:0000259" key="7">
    <source>
        <dbReference type="PROSITE" id="PS50922"/>
    </source>
</evidence>
<dbReference type="InterPro" id="IPR042512">
    <property type="entry name" value="TLCD5"/>
</dbReference>
<dbReference type="PANTHER" id="PTHR31898">
    <property type="entry name" value="TRANSMEMBRANE PROTEIN 136"/>
    <property type="match status" value="1"/>
</dbReference>
<dbReference type="Pfam" id="PF03798">
    <property type="entry name" value="TRAM_LAG1_CLN8"/>
    <property type="match status" value="1"/>
</dbReference>
<dbReference type="EMBL" id="KI394526">
    <property type="protein sequence ID" value="ERN02513.1"/>
    <property type="molecule type" value="Genomic_DNA"/>
</dbReference>
<dbReference type="PROSITE" id="PS50922">
    <property type="entry name" value="TLC"/>
    <property type="match status" value="1"/>
</dbReference>
<feature type="transmembrane region" description="Helical" evidence="6">
    <location>
        <begin position="106"/>
        <end position="129"/>
    </location>
</feature>
<feature type="transmembrane region" description="Helical" evidence="6">
    <location>
        <begin position="6"/>
        <end position="26"/>
    </location>
</feature>
<feature type="transmembrane region" description="Helical" evidence="6">
    <location>
        <begin position="161"/>
        <end position="183"/>
    </location>
</feature>
<evidence type="ECO:0000256" key="4">
    <source>
        <dbReference type="ARBA" id="ARBA00023136"/>
    </source>
</evidence>
<accession>W1P3K8</accession>
<sequence>MEDNIVVWVLFGVISWSAVFILVRSVLPKRSFDFCNRLVSTVHVFLAVILSCLSVQDWRCPLCPLVSPPTTSQKRAMAVTLSYLIYDFICCLFDTQISIDNLIHHIVSIIGLGAALVYRMCGLVMVTTLCLTEMSSPFLHLREILKELGYRDTNLNFSADLSFAVIFTFGRIVLGPFVPYVTLTTDNPLLIKVSTTGFQESIN</sequence>
<organism evidence="8 9">
    <name type="scientific">Amborella trichopoda</name>
    <dbReference type="NCBI Taxonomy" id="13333"/>
    <lineage>
        <taxon>Eukaryota</taxon>
        <taxon>Viridiplantae</taxon>
        <taxon>Streptophyta</taxon>
        <taxon>Embryophyta</taxon>
        <taxon>Tracheophyta</taxon>
        <taxon>Spermatophyta</taxon>
        <taxon>Magnoliopsida</taxon>
        <taxon>Amborellales</taxon>
        <taxon>Amborellaceae</taxon>
        <taxon>Amborella</taxon>
    </lineage>
</organism>
<evidence type="ECO:0000256" key="1">
    <source>
        <dbReference type="ARBA" id="ARBA00004141"/>
    </source>
</evidence>
<protein>
    <recommendedName>
        <fullName evidence="7">TLC domain-containing protein</fullName>
    </recommendedName>
</protein>
<keyword evidence="9" id="KW-1185">Reference proteome</keyword>
<dbReference type="InterPro" id="IPR006634">
    <property type="entry name" value="TLC-dom"/>
</dbReference>
<feature type="domain" description="TLC" evidence="7">
    <location>
        <begin position="29"/>
        <end position="203"/>
    </location>
</feature>
<name>W1P3K8_AMBTC</name>
<dbReference type="eggNOG" id="KOG4474">
    <property type="taxonomic scope" value="Eukaryota"/>
</dbReference>
<dbReference type="GO" id="GO:0016020">
    <property type="term" value="C:membrane"/>
    <property type="evidence" value="ECO:0007669"/>
    <property type="project" value="UniProtKB-SubCell"/>
</dbReference>
<evidence type="ECO:0000256" key="2">
    <source>
        <dbReference type="ARBA" id="ARBA00022692"/>
    </source>
</evidence>
<dbReference type="SMART" id="SM00724">
    <property type="entry name" value="TLC"/>
    <property type="match status" value="1"/>
</dbReference>
<evidence type="ECO:0000313" key="9">
    <source>
        <dbReference type="Proteomes" id="UP000017836"/>
    </source>
</evidence>
<comment type="subcellular location">
    <subcellularLocation>
        <location evidence="1">Membrane</location>
        <topology evidence="1">Multi-pass membrane protein</topology>
    </subcellularLocation>
</comment>
<keyword evidence="2 5" id="KW-0812">Transmembrane</keyword>
<proteinExistence type="predicted"/>
<evidence type="ECO:0000256" key="5">
    <source>
        <dbReference type="PROSITE-ProRule" id="PRU00205"/>
    </source>
</evidence>
<keyword evidence="3 6" id="KW-1133">Transmembrane helix</keyword>
<dbReference type="OMA" id="CEMASPK"/>
<dbReference type="Proteomes" id="UP000017836">
    <property type="component" value="Unassembled WGS sequence"/>
</dbReference>
<dbReference type="Gramene" id="ERN02513">
    <property type="protein sequence ID" value="ERN02513"/>
    <property type="gene ID" value="AMTR_s00083p00051470"/>
</dbReference>